<evidence type="ECO:0000256" key="7">
    <source>
        <dbReference type="SAM" id="MobiDB-lite"/>
    </source>
</evidence>
<dbReference type="Gene3D" id="1.10.30.10">
    <property type="entry name" value="High mobility group box domain"/>
    <property type="match status" value="1"/>
</dbReference>
<evidence type="ECO:0000313" key="10">
    <source>
        <dbReference type="Proteomes" id="UP000308549"/>
    </source>
</evidence>
<comment type="subcellular location">
    <subcellularLocation>
        <location evidence="1">Nucleus</location>
    </subcellularLocation>
</comment>
<sequence length="528" mass="58433">MTSTQVVHQGPSPEDDYGLDAIAQHNAAVASTEHFPAYHDDAKGLGIYHEGYTPYAEEQSYLHNPPTPRSNTASDGPRTRSGRSTRGRTDSPFSSSHRVSKSPATRTKKDKKSKLDKSKTPKLTAPLSVITKDMAVPMKDMDEWVNRPADMRRREVEKRNGYVTRPMNSFMLYRSAYAERTKAWCVQNNHQVVSSVSGESWPMEPQEVRDQFNEWAKIERANHAAAHPEYKFSPSKSTKKRARGEFSDDEDDAASLDGDPDGEYRGAGTRSVRQRKHQQMLHQEPVALNSTYGFDSHPYYGHQQQVSGYEASQYQYANPGRPLPSNIAYDANGIPYNPQTGNYIQQQAYQHPQYPYVQDVRGVRIPTPSSMNGSMAPPPLQQQSVGGFGLPGGQAQSTAEDLFSSASRTGTPSMQTYRTYDQYGQQYTPQQSYQQLASSSSYPQAPPSLPVSQAYAEHQAYLQAASQPQTAIDPNLEAELAGQGEGHFESALGDLTSASDLAGLEYYQDTTSPGGEFVNGWVGGEDLK</sequence>
<evidence type="ECO:0000256" key="1">
    <source>
        <dbReference type="ARBA" id="ARBA00004123"/>
    </source>
</evidence>
<keyword evidence="2" id="KW-0805">Transcription regulation</keyword>
<gene>
    <name evidence="9" type="ORF">B0A50_05803</name>
</gene>
<keyword evidence="10" id="KW-1185">Reference proteome</keyword>
<keyword evidence="3 6" id="KW-0238">DNA-binding</keyword>
<dbReference type="Pfam" id="PF00505">
    <property type="entry name" value="HMG_box"/>
    <property type="match status" value="1"/>
</dbReference>
<keyword evidence="4" id="KW-0804">Transcription</keyword>
<evidence type="ECO:0000313" key="9">
    <source>
        <dbReference type="EMBL" id="TKA25708.1"/>
    </source>
</evidence>
<feature type="region of interest" description="Disordered" evidence="7">
    <location>
        <begin position="371"/>
        <end position="415"/>
    </location>
</feature>
<dbReference type="CDD" id="cd01389">
    <property type="entry name" value="HMG-box_ROX1-like"/>
    <property type="match status" value="1"/>
</dbReference>
<feature type="domain" description="HMG box" evidence="8">
    <location>
        <begin position="163"/>
        <end position="231"/>
    </location>
</feature>
<keyword evidence="5 6" id="KW-0539">Nucleus</keyword>
<proteinExistence type="predicted"/>
<dbReference type="SUPFAM" id="SSF47095">
    <property type="entry name" value="HMG-box"/>
    <property type="match status" value="1"/>
</dbReference>
<dbReference type="Proteomes" id="UP000308549">
    <property type="component" value="Unassembled WGS sequence"/>
</dbReference>
<feature type="compositionally biased region" description="Polar residues" evidence="7">
    <location>
        <begin position="93"/>
        <end position="105"/>
    </location>
</feature>
<protein>
    <recommendedName>
        <fullName evidence="8">HMG box domain-containing protein</fullName>
    </recommendedName>
</protein>
<evidence type="ECO:0000256" key="6">
    <source>
        <dbReference type="PROSITE-ProRule" id="PRU00267"/>
    </source>
</evidence>
<feature type="region of interest" description="Disordered" evidence="7">
    <location>
        <begin position="1"/>
        <end position="20"/>
    </location>
</feature>
<evidence type="ECO:0000256" key="2">
    <source>
        <dbReference type="ARBA" id="ARBA00023015"/>
    </source>
</evidence>
<feature type="compositionally biased region" description="Acidic residues" evidence="7">
    <location>
        <begin position="247"/>
        <end position="261"/>
    </location>
</feature>
<dbReference type="PROSITE" id="PS50118">
    <property type="entry name" value="HMG_BOX_2"/>
    <property type="match status" value="1"/>
</dbReference>
<dbReference type="InterPro" id="IPR009071">
    <property type="entry name" value="HMG_box_dom"/>
</dbReference>
<reference evidence="9 10" key="1">
    <citation type="submission" date="2017-03" db="EMBL/GenBank/DDBJ databases">
        <title>Genomes of endolithic fungi from Antarctica.</title>
        <authorList>
            <person name="Coleine C."/>
            <person name="Masonjones S."/>
            <person name="Stajich J.E."/>
        </authorList>
    </citation>
    <scope>NUCLEOTIDE SEQUENCE [LARGE SCALE GENOMIC DNA]</scope>
    <source>
        <strain evidence="9 10">CCFEE 6315</strain>
    </source>
</reference>
<name>A0A4U0TTZ8_9PEZI</name>
<dbReference type="OrthoDB" id="2307332at2759"/>
<evidence type="ECO:0000256" key="3">
    <source>
        <dbReference type="ARBA" id="ARBA00023125"/>
    </source>
</evidence>
<dbReference type="GO" id="GO:0005634">
    <property type="term" value="C:nucleus"/>
    <property type="evidence" value="ECO:0007669"/>
    <property type="project" value="UniProtKB-SubCell"/>
</dbReference>
<dbReference type="GO" id="GO:0000981">
    <property type="term" value="F:DNA-binding transcription factor activity, RNA polymerase II-specific"/>
    <property type="evidence" value="ECO:0007669"/>
    <property type="project" value="TreeGrafter"/>
</dbReference>
<dbReference type="PANTHER" id="PTHR45803:SF5">
    <property type="entry name" value="SOX100B"/>
    <property type="match status" value="1"/>
</dbReference>
<evidence type="ECO:0000256" key="5">
    <source>
        <dbReference type="ARBA" id="ARBA00023242"/>
    </source>
</evidence>
<dbReference type="EMBL" id="NAJL01000033">
    <property type="protein sequence ID" value="TKA25708.1"/>
    <property type="molecule type" value="Genomic_DNA"/>
</dbReference>
<feature type="region of interest" description="Disordered" evidence="7">
    <location>
        <begin position="225"/>
        <end position="281"/>
    </location>
</feature>
<organism evidence="9 10">
    <name type="scientific">Salinomyces thailandicus</name>
    <dbReference type="NCBI Taxonomy" id="706561"/>
    <lineage>
        <taxon>Eukaryota</taxon>
        <taxon>Fungi</taxon>
        <taxon>Dikarya</taxon>
        <taxon>Ascomycota</taxon>
        <taxon>Pezizomycotina</taxon>
        <taxon>Dothideomycetes</taxon>
        <taxon>Dothideomycetidae</taxon>
        <taxon>Mycosphaerellales</taxon>
        <taxon>Teratosphaeriaceae</taxon>
        <taxon>Salinomyces</taxon>
    </lineage>
</organism>
<dbReference type="InterPro" id="IPR036910">
    <property type="entry name" value="HMG_box_dom_sf"/>
</dbReference>
<accession>A0A4U0TTZ8</accession>
<evidence type="ECO:0000259" key="8">
    <source>
        <dbReference type="PROSITE" id="PS50118"/>
    </source>
</evidence>
<feature type="region of interest" description="Disordered" evidence="7">
    <location>
        <begin position="57"/>
        <end position="127"/>
    </location>
</feature>
<dbReference type="AlphaFoldDB" id="A0A4U0TTZ8"/>
<comment type="caution">
    <text evidence="9">The sequence shown here is derived from an EMBL/GenBank/DDBJ whole genome shotgun (WGS) entry which is preliminary data.</text>
</comment>
<dbReference type="InterPro" id="IPR050917">
    <property type="entry name" value="SOX_TF"/>
</dbReference>
<dbReference type="GO" id="GO:0000978">
    <property type="term" value="F:RNA polymerase II cis-regulatory region sequence-specific DNA binding"/>
    <property type="evidence" value="ECO:0007669"/>
    <property type="project" value="TreeGrafter"/>
</dbReference>
<evidence type="ECO:0000256" key="4">
    <source>
        <dbReference type="ARBA" id="ARBA00023163"/>
    </source>
</evidence>
<feature type="compositionally biased region" description="Polar residues" evidence="7">
    <location>
        <begin position="394"/>
        <end position="415"/>
    </location>
</feature>
<dbReference type="PANTHER" id="PTHR45803">
    <property type="entry name" value="SOX100B"/>
    <property type="match status" value="1"/>
</dbReference>
<feature type="DNA-binding region" description="HMG box" evidence="6">
    <location>
        <begin position="163"/>
        <end position="231"/>
    </location>
</feature>